<dbReference type="AlphaFoldDB" id="A0A0U1RJA8"/>
<keyword evidence="2" id="KW-0411">Iron-sulfur</keyword>
<gene>
    <name evidence="5" type="ordered locus">NMA1571</name>
</gene>
<dbReference type="Pfam" id="PF00111">
    <property type="entry name" value="Fer2"/>
    <property type="match status" value="1"/>
</dbReference>
<dbReference type="InterPro" id="IPR036010">
    <property type="entry name" value="2Fe-2S_ferredoxin-like_sf"/>
</dbReference>
<dbReference type="PANTHER" id="PTHR47354:SF5">
    <property type="entry name" value="PROTEIN RFBI"/>
    <property type="match status" value="1"/>
</dbReference>
<dbReference type="Pfam" id="PF00970">
    <property type="entry name" value="FAD_binding_6"/>
    <property type="match status" value="1"/>
</dbReference>
<dbReference type="InterPro" id="IPR008333">
    <property type="entry name" value="Cbr1-like_FAD-bd_dom"/>
</dbReference>
<keyword evidence="2" id="KW-0408">Iron</keyword>
<dbReference type="EMBL" id="AL157959">
    <property type="protein sequence ID" value="CAM08716.1"/>
    <property type="molecule type" value="Genomic_DNA"/>
</dbReference>
<organism evidence="5 6">
    <name type="scientific">Neisseria meningitidis serogroup A / serotype 4A (strain DSM 15465 / Z2491)</name>
    <dbReference type="NCBI Taxonomy" id="122587"/>
    <lineage>
        <taxon>Bacteria</taxon>
        <taxon>Pseudomonadati</taxon>
        <taxon>Pseudomonadota</taxon>
        <taxon>Betaproteobacteria</taxon>
        <taxon>Neisseriales</taxon>
        <taxon>Neisseriaceae</taxon>
        <taxon>Neisseria</taxon>
    </lineage>
</organism>
<comment type="cofactor">
    <cofactor evidence="1">
        <name>FAD</name>
        <dbReference type="ChEBI" id="CHEBI:57692"/>
    </cofactor>
</comment>
<dbReference type="PANTHER" id="PTHR47354">
    <property type="entry name" value="NADH OXIDOREDUCTASE HCR"/>
    <property type="match status" value="1"/>
</dbReference>
<dbReference type="RefSeq" id="WP_010981210.1">
    <property type="nucleotide sequence ID" value="NC_003116.1"/>
</dbReference>
<dbReference type="SUPFAM" id="SSF52343">
    <property type="entry name" value="Ferredoxin reductase-like, C-terminal NADP-linked domain"/>
    <property type="match status" value="1"/>
</dbReference>
<dbReference type="Pfam" id="PF00175">
    <property type="entry name" value="NAD_binding_1"/>
    <property type="match status" value="1"/>
</dbReference>
<feature type="domain" description="2Fe-2S ferredoxin-type" evidence="3">
    <location>
        <begin position="3"/>
        <end position="92"/>
    </location>
</feature>
<dbReference type="CDD" id="cd06189">
    <property type="entry name" value="flavin_oxioreductase"/>
    <property type="match status" value="1"/>
</dbReference>
<name>A0A0U1RJA8_NEIMA</name>
<evidence type="ECO:0000313" key="5">
    <source>
        <dbReference type="EMBL" id="CAM08716.1"/>
    </source>
</evidence>
<reference evidence="5 6" key="1">
    <citation type="journal article" date="2000" name="Nature">
        <title>Complete DNA sequence of a serogroup A strain of Neisseria meningitidis Z2491.</title>
        <authorList>
            <person name="Parkhill J."/>
            <person name="Achtman M."/>
            <person name="James K.D."/>
            <person name="Bentley S.D."/>
            <person name="Churcher C."/>
            <person name="Klee S.R."/>
            <person name="Morelli G."/>
            <person name="Basham D."/>
            <person name="Brown D."/>
            <person name="Chillingworth T."/>
            <person name="Davies R.M."/>
            <person name="Davis P."/>
            <person name="Devlin K."/>
            <person name="Feltwell T."/>
            <person name="Hamlin N."/>
            <person name="Holroyd S."/>
            <person name="Jagels K."/>
            <person name="Leather S."/>
            <person name="Moule S."/>
            <person name="Mungall K."/>
            <person name="Quail M.A."/>
            <person name="Rajandream M.A."/>
            <person name="Rutherford K.M."/>
            <person name="Simmonds M."/>
            <person name="Skelton J."/>
            <person name="Whitehead S."/>
            <person name="Spratt B.G."/>
            <person name="Barrell B.G."/>
        </authorList>
    </citation>
    <scope>NUCLEOTIDE SEQUENCE [LARGE SCALE GENOMIC DNA]</scope>
    <source>
        <strain evidence="6">DSM 15465 / Z2491</strain>
    </source>
</reference>
<dbReference type="InterPro" id="IPR006058">
    <property type="entry name" value="2Fe2S_fd_BS"/>
</dbReference>
<evidence type="ECO:0000259" key="4">
    <source>
        <dbReference type="PROSITE" id="PS51384"/>
    </source>
</evidence>
<dbReference type="Gene3D" id="2.40.30.10">
    <property type="entry name" value="Translation factors"/>
    <property type="match status" value="1"/>
</dbReference>
<keyword evidence="2" id="KW-0001">2Fe-2S</keyword>
<dbReference type="InterPro" id="IPR017927">
    <property type="entry name" value="FAD-bd_FR_type"/>
</dbReference>
<dbReference type="SUPFAM" id="SSF54292">
    <property type="entry name" value="2Fe-2S ferredoxin-like"/>
    <property type="match status" value="1"/>
</dbReference>
<dbReference type="InterPro" id="IPR001433">
    <property type="entry name" value="OxRdtase_FAD/NAD-bd"/>
</dbReference>
<dbReference type="InterPro" id="IPR017938">
    <property type="entry name" value="Riboflavin_synthase-like_b-brl"/>
</dbReference>
<dbReference type="PROSITE" id="PS51085">
    <property type="entry name" value="2FE2S_FER_2"/>
    <property type="match status" value="1"/>
</dbReference>
<evidence type="ECO:0000256" key="2">
    <source>
        <dbReference type="ARBA" id="ARBA00022714"/>
    </source>
</evidence>
<dbReference type="InterPro" id="IPR001041">
    <property type="entry name" value="2Fe-2S_ferredoxin-type"/>
</dbReference>
<dbReference type="Gene3D" id="3.10.20.30">
    <property type="match status" value="1"/>
</dbReference>
<dbReference type="PRINTS" id="PR00410">
    <property type="entry name" value="PHEHYDRXLASE"/>
</dbReference>
<evidence type="ECO:0000313" key="6">
    <source>
        <dbReference type="Proteomes" id="UP000000626"/>
    </source>
</evidence>
<dbReference type="InterPro" id="IPR039261">
    <property type="entry name" value="FNR_nucleotide-bd"/>
</dbReference>
<dbReference type="GO" id="GO:0051537">
    <property type="term" value="F:2 iron, 2 sulfur cluster binding"/>
    <property type="evidence" value="ECO:0007669"/>
    <property type="project" value="UniProtKB-KW"/>
</dbReference>
<dbReference type="GO" id="GO:0016491">
    <property type="term" value="F:oxidoreductase activity"/>
    <property type="evidence" value="ECO:0007669"/>
    <property type="project" value="InterPro"/>
</dbReference>
<dbReference type="InterPro" id="IPR012675">
    <property type="entry name" value="Beta-grasp_dom_sf"/>
</dbReference>
<feature type="domain" description="FAD-binding FR-type" evidence="4">
    <location>
        <begin position="93"/>
        <end position="200"/>
    </location>
</feature>
<dbReference type="CDD" id="cd00207">
    <property type="entry name" value="fer2"/>
    <property type="match status" value="1"/>
</dbReference>
<dbReference type="Proteomes" id="UP000000626">
    <property type="component" value="Chromosome"/>
</dbReference>
<evidence type="ECO:0000259" key="3">
    <source>
        <dbReference type="PROSITE" id="PS51085"/>
    </source>
</evidence>
<protein>
    <submittedName>
        <fullName evidence="5">Iron/sulphur-binding oxidoreductase</fullName>
    </submittedName>
</protein>
<accession>A0A0U1RJA8</accession>
<dbReference type="EnsemblBacteria" id="CAM08716">
    <property type="protein sequence ID" value="CAM08716"/>
    <property type="gene ID" value="NMA1571"/>
</dbReference>
<sequence length="336" mass="36641">MNHTITLPDQTTFAAGDGETVLAAAARQNLNLPHSCKSGVCGQCKAELVSGDIQMGGHSEQALSEAEKAQGKILMCCTTAQSDISINIPGYKADALPVRTLPARIENIIFKHDVALLKLALPKAPPFAFYAGQYIDLLLPGNVSRSYSIANPPDQEGILELHIRRRENGVCSEMIFGSEPKVKEKGIVRVKGPLGSFTLQEDSGKPVILLATGTGYAPIRSILLDLIRQGSSRVVHFYWGARHQDDLYALEEAQGLADRLKNACFTPVLSRPRECWQGRKGHVQDIAAQDHPDLSEYEVFACGSLAMTEQAKNLFVQQHKLPENLFFSDAFTPSAS</sequence>
<dbReference type="PROSITE" id="PS00197">
    <property type="entry name" value="2FE2S_FER_1"/>
    <property type="match status" value="1"/>
</dbReference>
<dbReference type="InterPro" id="IPR050415">
    <property type="entry name" value="MRET"/>
</dbReference>
<dbReference type="SUPFAM" id="SSF63380">
    <property type="entry name" value="Riboflavin synthase domain-like"/>
    <property type="match status" value="1"/>
</dbReference>
<keyword evidence="2" id="KW-0479">Metal-binding</keyword>
<dbReference type="HOGENOM" id="CLU_003827_7_0_4"/>
<evidence type="ECO:0000256" key="1">
    <source>
        <dbReference type="ARBA" id="ARBA00001974"/>
    </source>
</evidence>
<proteinExistence type="predicted"/>
<dbReference type="Gene3D" id="3.40.50.80">
    <property type="entry name" value="Nucleotide-binding domain of ferredoxin-NADP reductase (FNR) module"/>
    <property type="match status" value="1"/>
</dbReference>
<dbReference type="PROSITE" id="PS51384">
    <property type="entry name" value="FAD_FR"/>
    <property type="match status" value="1"/>
</dbReference>
<dbReference type="KEGG" id="nma:NMA1571"/>